<feature type="transmembrane region" description="Helical" evidence="1">
    <location>
        <begin position="326"/>
        <end position="343"/>
    </location>
</feature>
<feature type="transmembrane region" description="Helical" evidence="1">
    <location>
        <begin position="181"/>
        <end position="203"/>
    </location>
</feature>
<feature type="transmembrane region" description="Helical" evidence="1">
    <location>
        <begin position="71"/>
        <end position="94"/>
    </location>
</feature>
<feature type="transmembrane region" description="Helical" evidence="1">
    <location>
        <begin position="574"/>
        <end position="601"/>
    </location>
</feature>
<feature type="transmembrane region" description="Helical" evidence="1">
    <location>
        <begin position="474"/>
        <end position="492"/>
    </location>
</feature>
<proteinExistence type="predicted"/>
<accession>A0A5E7C238</accession>
<feature type="transmembrane region" description="Helical" evidence="1">
    <location>
        <begin position="733"/>
        <end position="754"/>
    </location>
</feature>
<evidence type="ECO:0000313" key="2">
    <source>
        <dbReference type="EMBL" id="VVN98255.1"/>
    </source>
</evidence>
<evidence type="ECO:0000256" key="1">
    <source>
        <dbReference type="SAM" id="Phobius"/>
    </source>
</evidence>
<feature type="transmembrane region" description="Helical" evidence="1">
    <location>
        <begin position="379"/>
        <end position="402"/>
    </location>
</feature>
<keyword evidence="1" id="KW-1133">Transmembrane helix</keyword>
<feature type="transmembrane region" description="Helical" evidence="1">
    <location>
        <begin position="349"/>
        <end position="372"/>
    </location>
</feature>
<feature type="transmembrane region" description="Helical" evidence="1">
    <location>
        <begin position="142"/>
        <end position="160"/>
    </location>
</feature>
<reference evidence="2 3" key="1">
    <citation type="submission" date="2019-09" db="EMBL/GenBank/DDBJ databases">
        <authorList>
            <person name="Chandra G."/>
            <person name="Truman W A."/>
        </authorList>
    </citation>
    <scope>NUCLEOTIDE SEQUENCE [LARGE SCALE GENOMIC DNA]</scope>
    <source>
        <strain evidence="2">PS704</strain>
    </source>
</reference>
<keyword evidence="1" id="KW-0472">Membrane</keyword>
<feature type="transmembrane region" description="Helical" evidence="1">
    <location>
        <begin position="250"/>
        <end position="274"/>
    </location>
</feature>
<protein>
    <submittedName>
        <fullName evidence="2">Uncharacterized protein</fullName>
    </submittedName>
</protein>
<dbReference type="EMBL" id="CABVHP010000006">
    <property type="protein sequence ID" value="VVN98255.1"/>
    <property type="molecule type" value="Genomic_DNA"/>
</dbReference>
<feature type="transmembrane region" description="Helical" evidence="1">
    <location>
        <begin position="766"/>
        <end position="783"/>
    </location>
</feature>
<organism evidence="2 3">
    <name type="scientific">Pseudomonas fluorescens</name>
    <dbReference type="NCBI Taxonomy" id="294"/>
    <lineage>
        <taxon>Bacteria</taxon>
        <taxon>Pseudomonadati</taxon>
        <taxon>Pseudomonadota</taxon>
        <taxon>Gammaproteobacteria</taxon>
        <taxon>Pseudomonadales</taxon>
        <taxon>Pseudomonadaceae</taxon>
        <taxon>Pseudomonas</taxon>
    </lineage>
</organism>
<keyword evidence="1" id="KW-0812">Transmembrane</keyword>
<feature type="transmembrane region" description="Helical" evidence="1">
    <location>
        <begin position="705"/>
        <end position="726"/>
    </location>
</feature>
<feature type="transmembrane region" description="Helical" evidence="1">
    <location>
        <begin position="613"/>
        <end position="632"/>
    </location>
</feature>
<gene>
    <name evidence="2" type="ORF">PS704_02432</name>
</gene>
<feature type="transmembrane region" description="Helical" evidence="1">
    <location>
        <begin position="504"/>
        <end position="522"/>
    </location>
</feature>
<feature type="transmembrane region" description="Helical" evidence="1">
    <location>
        <begin position="115"/>
        <end position="136"/>
    </location>
</feature>
<feature type="transmembrane region" description="Helical" evidence="1">
    <location>
        <begin position="286"/>
        <end position="305"/>
    </location>
</feature>
<feature type="transmembrane region" description="Helical" evidence="1">
    <location>
        <begin position="542"/>
        <end position="562"/>
    </location>
</feature>
<dbReference type="Proteomes" id="UP000326557">
    <property type="component" value="Unassembled WGS sequence"/>
</dbReference>
<feature type="transmembrane region" description="Helical" evidence="1">
    <location>
        <begin position="414"/>
        <end position="436"/>
    </location>
</feature>
<sequence length="796" mass="87589">MANTFALTVVMIGLSLFGKPELAADFGIVHGATVALFYAFSGNTRSLILGGGEQVKTSYHLRLRCFMLIPLYLFAVILSVGLVASSIGVILLLIGRRACEWLAEVFLSEQEREHLPIPAFLFFLTQGVLSLLVLVTLVLDSFASYAALALWAISPLFWCMRRDIFADALKRPSKGTEYLRVLLPNFGSTAVIGASVYIIRVFIILLVGREIAGDFFSAFALGGILGSVFALALGPTLVRHEGDSSRVVHMVRILNCMLAVSFGLGILLAGLSIFNPDVLLWTGKSSLFWLAVGSSLIGGVVMVRAQRVRLRLLQGAQGKDTFGADILTNILLVGCAPFLYYILGVEALSGVYLLGAILSLVFYSSEAGVLFARFSQERWVYYLLACFIFSPLFIQLSAGIYQGEGVVHAGEVKFAMLPIPISVLVCYVGIVMLGGFSKARMSLVFIFFTFVGMFLTSLLLATDYGLDERSKLTLLLQYMLPMFALVLGQQYASGKDADLMLAKSIFWVLIVIVPLQVASTVIEDTRYLSSSLYLFSVYQGASYVPVVFVGGFLLVLFSFWRVNKYREGLVALSFFMGIYATFSASLIALAFFIAGVFLFLARSFILRIDIARALRICGLAYVAVFLAFQFWLGGGLLRTKSVALPHNWSESFMLTPFREALELRASHWGVYYTGFVENISAFLLGHTHVLDRKMFPSAYNYYLDFLYNFGFIAALPLLVIIAFAIYKVADRFAVIFASDKLCGLTVVTLFMLLVDNSLQVGMRQPYSGIVVFFLLGILLSSICRQDGDGLPRSGVV</sequence>
<feature type="transmembrane region" description="Helical" evidence="1">
    <location>
        <begin position="215"/>
        <end position="238"/>
    </location>
</feature>
<feature type="transmembrane region" description="Helical" evidence="1">
    <location>
        <begin position="668"/>
        <end position="685"/>
    </location>
</feature>
<dbReference type="AlphaFoldDB" id="A0A5E7C238"/>
<feature type="transmembrane region" description="Helical" evidence="1">
    <location>
        <begin position="443"/>
        <end position="462"/>
    </location>
</feature>
<name>A0A5E7C238_PSEFL</name>
<evidence type="ECO:0000313" key="3">
    <source>
        <dbReference type="Proteomes" id="UP000326557"/>
    </source>
</evidence>